<name>A0A1M7GIN4_9FIRM</name>
<dbReference type="InterPro" id="IPR001119">
    <property type="entry name" value="SLH_dom"/>
</dbReference>
<dbReference type="PROSITE" id="PS51272">
    <property type="entry name" value="SLH"/>
    <property type="match status" value="2"/>
</dbReference>
<dbReference type="STRING" id="447595.SAMN05660826_00349"/>
<keyword evidence="1" id="KW-0677">Repeat</keyword>
<keyword evidence="4" id="KW-1185">Reference proteome</keyword>
<feature type="domain" description="SLH" evidence="2">
    <location>
        <begin position="169"/>
        <end position="231"/>
    </location>
</feature>
<dbReference type="Pfam" id="PF00395">
    <property type="entry name" value="SLH"/>
    <property type="match status" value="2"/>
</dbReference>
<dbReference type="OrthoDB" id="1703838at2"/>
<accession>A0A1M7GIN4</accession>
<evidence type="ECO:0000259" key="2">
    <source>
        <dbReference type="PROSITE" id="PS51272"/>
    </source>
</evidence>
<protein>
    <submittedName>
        <fullName evidence="3">S-layer homology domain-containing protein</fullName>
    </submittedName>
</protein>
<proteinExistence type="predicted"/>
<reference evidence="4" key="1">
    <citation type="submission" date="2016-11" db="EMBL/GenBank/DDBJ databases">
        <authorList>
            <person name="Varghese N."/>
            <person name="Submissions S."/>
        </authorList>
    </citation>
    <scope>NUCLEOTIDE SEQUENCE [LARGE SCALE GENOMIC DNA]</scope>
    <source>
        <strain evidence="4">DSM 18802</strain>
    </source>
</reference>
<organism evidence="3 4">
    <name type="scientific">Caldanaerovirga acetigignens</name>
    <dbReference type="NCBI Taxonomy" id="447595"/>
    <lineage>
        <taxon>Bacteria</taxon>
        <taxon>Bacillati</taxon>
        <taxon>Bacillota</taxon>
        <taxon>Clostridia</taxon>
        <taxon>Thermosediminibacterales</taxon>
        <taxon>Thermosediminibacteraceae</taxon>
        <taxon>Caldanaerovirga</taxon>
    </lineage>
</organism>
<gene>
    <name evidence="3" type="ORF">SAMN05660826_00349</name>
</gene>
<dbReference type="Proteomes" id="UP000184375">
    <property type="component" value="Unassembled WGS sequence"/>
</dbReference>
<dbReference type="EMBL" id="FRCR01000002">
    <property type="protein sequence ID" value="SHM16130.1"/>
    <property type="molecule type" value="Genomic_DNA"/>
</dbReference>
<dbReference type="AlphaFoldDB" id="A0A1M7GIN4"/>
<sequence length="816" mass="89843">MTRPKAIKSTLALLLSTLTVLCLFGDVKAGNLEYFGTPRGLYLSKSTGFLDTSGHWAEISIARVSAMGIMQGDGSRFFPQRPVSREEALATLARLAGFDPSRAAGKRGSGATDFQASAWAVPYLELALQMGFLDRSESSVDFKTPALRQEVFAWTAKALKLSPQSAGDALLFEDSGDIDRQKLPYIASLAKKGIIGGWGGKLYPLNSMTRAELAALVDRIKGEEAFRLTVFRGIINSIEKAGALELAFSVKTDEGPVYDIKVTQGLTDFPVLKDKKRYASGILKKGDYVEVLAKENEVIYAEIASYSTRKISGQLSMIGKGQLYIKDERGNTVFLELPEFPEVFVDGRKARLSDLLPGIDVTAWAVNGKVSRIEAAVTSETFSPAYEDQEALLNFPLEGTVKEIKEDGGTYKLILSTKDGEKEVSISKLDTVLKEGLKVTPESLELGDKVTIYPDNKEKSLRVEVAKGGKISRIVKGKIAGQAGEEYLIVSDVKEFYYGLFKDVKDMLKVRLRGAEAFSERGITDIGKLAAEYKGKDVYLALTDEGGVSRAVKAVVKSGDEYLDNGFIEKVRWSTGEIYVGELEMLMDEGTIAVAGSSSVRPEYLKEKGGVFVIANKSSSGSKAVLIYQPRFLEPELKVVKGQIYDIEKGSIILRYRSELEESLWSSERKSSESLEICDDAVIIDATASSPKVISRDELLWDRYEEKYFGKSAYILLEAGKVRAMVIKEGARSDDVISLGTFAGFTAEGYVKLEDMLDFNQFSEKWNRSLKSLELNKTGAIILEGARPVNFDDLKKGQVLYVIRENNNCLLVFVQK</sequence>
<evidence type="ECO:0000313" key="4">
    <source>
        <dbReference type="Proteomes" id="UP000184375"/>
    </source>
</evidence>
<evidence type="ECO:0000313" key="3">
    <source>
        <dbReference type="EMBL" id="SHM16130.1"/>
    </source>
</evidence>
<feature type="domain" description="SLH" evidence="2">
    <location>
        <begin position="44"/>
        <end position="106"/>
    </location>
</feature>
<dbReference type="RefSeq" id="WP_073253759.1">
    <property type="nucleotide sequence ID" value="NZ_FRCR01000002.1"/>
</dbReference>
<evidence type="ECO:0000256" key="1">
    <source>
        <dbReference type="ARBA" id="ARBA00022737"/>
    </source>
</evidence>